<gene>
    <name evidence="1" type="ORF">A3Q56_01624</name>
</gene>
<evidence type="ECO:0000313" key="2">
    <source>
        <dbReference type="Proteomes" id="UP000078046"/>
    </source>
</evidence>
<organism evidence="1 2">
    <name type="scientific">Intoshia linei</name>
    <dbReference type="NCBI Taxonomy" id="1819745"/>
    <lineage>
        <taxon>Eukaryota</taxon>
        <taxon>Metazoa</taxon>
        <taxon>Spiralia</taxon>
        <taxon>Lophotrochozoa</taxon>
        <taxon>Mesozoa</taxon>
        <taxon>Orthonectida</taxon>
        <taxon>Rhopaluridae</taxon>
        <taxon>Intoshia</taxon>
    </lineage>
</organism>
<dbReference type="Proteomes" id="UP000078046">
    <property type="component" value="Unassembled WGS sequence"/>
</dbReference>
<sequence length="148" mass="17757">MTILKKLKIIEFSIKHFSKTSKINNNVNIFDSTCKKHQRKIADGMFEPKQYDYIRKMTGEMLSERICDINRDFKVIGQFGNDRDYVYENIPKSIFPTEAFQFSNYSKKSYRKFNNFEKIKRCCISEENSHFLSSEYGNYFDLIFSNLW</sequence>
<accession>A0A177B8D9</accession>
<name>A0A177B8D9_9BILA</name>
<reference evidence="1 2" key="1">
    <citation type="submission" date="2016-04" db="EMBL/GenBank/DDBJ databases">
        <title>The genome of Intoshia linei affirms orthonectids as highly simplified spiralians.</title>
        <authorList>
            <person name="Mikhailov K.V."/>
            <person name="Slusarev G.S."/>
            <person name="Nikitin M.A."/>
            <person name="Logacheva M.D."/>
            <person name="Penin A."/>
            <person name="Aleoshin V."/>
            <person name="Panchin Y.V."/>
        </authorList>
    </citation>
    <scope>NUCLEOTIDE SEQUENCE [LARGE SCALE GENOMIC DNA]</scope>
    <source>
        <strain evidence="1">Intl2013</strain>
        <tissue evidence="1">Whole animal</tissue>
    </source>
</reference>
<dbReference type="AlphaFoldDB" id="A0A177B8D9"/>
<dbReference type="OrthoDB" id="16816at2759"/>
<protein>
    <submittedName>
        <fullName evidence="1">Uncharacterized protein</fullName>
    </submittedName>
</protein>
<proteinExistence type="predicted"/>
<evidence type="ECO:0000313" key="1">
    <source>
        <dbReference type="EMBL" id="OAF70577.1"/>
    </source>
</evidence>
<comment type="caution">
    <text evidence="1">The sequence shown here is derived from an EMBL/GenBank/DDBJ whole genome shotgun (WGS) entry which is preliminary data.</text>
</comment>
<dbReference type="EMBL" id="LWCA01000132">
    <property type="protein sequence ID" value="OAF70577.1"/>
    <property type="molecule type" value="Genomic_DNA"/>
</dbReference>
<keyword evidence="2" id="KW-1185">Reference proteome</keyword>